<name>A0A0C3QRU5_9AGAM</name>
<dbReference type="Proteomes" id="UP000054248">
    <property type="component" value="Unassembled WGS sequence"/>
</dbReference>
<dbReference type="HOGENOM" id="CLU_2185890_0_0_1"/>
<dbReference type="AlphaFoldDB" id="A0A0C3QRU5"/>
<reference evidence="2" key="2">
    <citation type="submission" date="2015-01" db="EMBL/GenBank/DDBJ databases">
        <title>Evolutionary Origins and Diversification of the Mycorrhizal Mutualists.</title>
        <authorList>
            <consortium name="DOE Joint Genome Institute"/>
            <consortium name="Mycorrhizal Genomics Consortium"/>
            <person name="Kohler A."/>
            <person name="Kuo A."/>
            <person name="Nagy L.G."/>
            <person name="Floudas D."/>
            <person name="Copeland A."/>
            <person name="Barry K.W."/>
            <person name="Cichocki N."/>
            <person name="Veneault-Fourrey C."/>
            <person name="LaButti K."/>
            <person name="Lindquist E.A."/>
            <person name="Lipzen A."/>
            <person name="Lundell T."/>
            <person name="Morin E."/>
            <person name="Murat C."/>
            <person name="Riley R."/>
            <person name="Ohm R."/>
            <person name="Sun H."/>
            <person name="Tunlid A."/>
            <person name="Henrissat B."/>
            <person name="Grigoriev I.V."/>
            <person name="Hibbett D.S."/>
            <person name="Martin F."/>
        </authorList>
    </citation>
    <scope>NUCLEOTIDE SEQUENCE [LARGE SCALE GENOMIC DNA]</scope>
    <source>
        <strain evidence="2">MUT 4182</strain>
    </source>
</reference>
<protein>
    <submittedName>
        <fullName evidence="1">Uncharacterized protein</fullName>
    </submittedName>
</protein>
<proteinExistence type="predicted"/>
<organism evidence="1 2">
    <name type="scientific">Tulasnella calospora MUT 4182</name>
    <dbReference type="NCBI Taxonomy" id="1051891"/>
    <lineage>
        <taxon>Eukaryota</taxon>
        <taxon>Fungi</taxon>
        <taxon>Dikarya</taxon>
        <taxon>Basidiomycota</taxon>
        <taxon>Agaricomycotina</taxon>
        <taxon>Agaricomycetes</taxon>
        <taxon>Cantharellales</taxon>
        <taxon>Tulasnellaceae</taxon>
        <taxon>Tulasnella</taxon>
    </lineage>
</organism>
<dbReference type="EMBL" id="KN822970">
    <property type="protein sequence ID" value="KIO30584.1"/>
    <property type="molecule type" value="Genomic_DNA"/>
</dbReference>
<keyword evidence="2" id="KW-1185">Reference proteome</keyword>
<accession>A0A0C3QRU5</accession>
<reference evidence="1 2" key="1">
    <citation type="submission" date="2014-04" db="EMBL/GenBank/DDBJ databases">
        <authorList>
            <consortium name="DOE Joint Genome Institute"/>
            <person name="Kuo A."/>
            <person name="Girlanda M."/>
            <person name="Perotto S."/>
            <person name="Kohler A."/>
            <person name="Nagy L.G."/>
            <person name="Floudas D."/>
            <person name="Copeland A."/>
            <person name="Barry K.W."/>
            <person name="Cichocki N."/>
            <person name="Veneault-Fourrey C."/>
            <person name="LaButti K."/>
            <person name="Lindquist E.A."/>
            <person name="Lipzen A."/>
            <person name="Lundell T."/>
            <person name="Morin E."/>
            <person name="Murat C."/>
            <person name="Sun H."/>
            <person name="Tunlid A."/>
            <person name="Henrissat B."/>
            <person name="Grigoriev I.V."/>
            <person name="Hibbett D.S."/>
            <person name="Martin F."/>
            <person name="Nordberg H.P."/>
            <person name="Cantor M.N."/>
            <person name="Hua S.X."/>
        </authorList>
    </citation>
    <scope>NUCLEOTIDE SEQUENCE [LARGE SCALE GENOMIC DNA]</scope>
    <source>
        <strain evidence="1 2">MUT 4182</strain>
    </source>
</reference>
<evidence type="ECO:0000313" key="1">
    <source>
        <dbReference type="EMBL" id="KIO30584.1"/>
    </source>
</evidence>
<sequence length="120" mass="13202">MHLGLPGPYYVRKAAGPNQKERVASAVWTISSPVKDVAGLGLTWPSGDNRDADSISEIRLDAVLHKDPDEVTGLHVHPYDFVTRASSYLDERHVVLVFKQISSLPLKSSWTGGPTMAQRH</sequence>
<evidence type="ECO:0000313" key="2">
    <source>
        <dbReference type="Proteomes" id="UP000054248"/>
    </source>
</evidence>
<gene>
    <name evidence="1" type="ORF">M407DRAFT_20309</name>
</gene>